<dbReference type="PANTHER" id="PTHR36113:SF6">
    <property type="entry name" value="FOSFOMYCIN RESISTANCE PROTEIN FOSX"/>
    <property type="match status" value="1"/>
</dbReference>
<reference evidence="3" key="1">
    <citation type="submission" date="2016-10" db="EMBL/GenBank/DDBJ databases">
        <authorList>
            <person name="Varghese N."/>
            <person name="Submissions S."/>
        </authorList>
    </citation>
    <scope>NUCLEOTIDE SEQUENCE [LARGE SCALE GENOMIC DNA]</scope>
    <source>
        <strain evidence="3">CGMCC 4.3147</strain>
    </source>
</reference>
<dbReference type="Pfam" id="PF13669">
    <property type="entry name" value="Glyoxalase_4"/>
    <property type="match status" value="1"/>
</dbReference>
<dbReference type="GO" id="GO:0051213">
    <property type="term" value="F:dioxygenase activity"/>
    <property type="evidence" value="ECO:0007669"/>
    <property type="project" value="UniProtKB-KW"/>
</dbReference>
<dbReference type="AlphaFoldDB" id="A0A1G9CWL7"/>
<accession>A0A1G9CWL7</accession>
<dbReference type="EMBL" id="FNGF01000001">
    <property type="protein sequence ID" value="SDK56088.1"/>
    <property type="molecule type" value="Genomic_DNA"/>
</dbReference>
<protein>
    <submittedName>
        <fullName evidence="2">Glyoxalase/Bleomycin resistance protein/Dioxygenase superfamily protein</fullName>
    </submittedName>
</protein>
<keyword evidence="3" id="KW-1185">Reference proteome</keyword>
<dbReference type="Proteomes" id="UP000198662">
    <property type="component" value="Unassembled WGS sequence"/>
</dbReference>
<dbReference type="PANTHER" id="PTHR36113">
    <property type="entry name" value="LYASE, PUTATIVE-RELATED-RELATED"/>
    <property type="match status" value="1"/>
</dbReference>
<dbReference type="STRING" id="380244.SAMN05216298_0549"/>
<evidence type="ECO:0000313" key="2">
    <source>
        <dbReference type="EMBL" id="SDK56088.1"/>
    </source>
</evidence>
<gene>
    <name evidence="2" type="ORF">SAMN05216298_0549</name>
</gene>
<dbReference type="InterPro" id="IPR037523">
    <property type="entry name" value="VOC_core"/>
</dbReference>
<proteinExistence type="predicted"/>
<evidence type="ECO:0000313" key="3">
    <source>
        <dbReference type="Proteomes" id="UP000198662"/>
    </source>
</evidence>
<dbReference type="Gene3D" id="3.10.180.10">
    <property type="entry name" value="2,3-Dihydroxybiphenyl 1,2-Dioxygenase, domain 1"/>
    <property type="match status" value="1"/>
</dbReference>
<organism evidence="2 3">
    <name type="scientific">Glycomyces sambucus</name>
    <dbReference type="NCBI Taxonomy" id="380244"/>
    <lineage>
        <taxon>Bacteria</taxon>
        <taxon>Bacillati</taxon>
        <taxon>Actinomycetota</taxon>
        <taxon>Actinomycetes</taxon>
        <taxon>Glycomycetales</taxon>
        <taxon>Glycomycetaceae</taxon>
        <taxon>Glycomyces</taxon>
    </lineage>
</organism>
<dbReference type="InterPro" id="IPR051332">
    <property type="entry name" value="Fosfomycin_Res_Enzymes"/>
</dbReference>
<dbReference type="InterPro" id="IPR029068">
    <property type="entry name" value="Glyas_Bleomycin-R_OHBP_Dase"/>
</dbReference>
<name>A0A1G9CWL7_9ACTN</name>
<sequence length="146" mass="16069">MVPVMDEPRPGALHHVELWVPDLDRAVASFGWLLESLGYTVFQEWEAGRSWRLGPTYLVVEQSPAMAGGRHERRAPGLNHLAFHVRDDREVERLAAEGAAHGWSLMFGDRHPFAGGAAHYAAYLENEDGFEVELVAAAVGAAPADR</sequence>
<dbReference type="SUPFAM" id="SSF54593">
    <property type="entry name" value="Glyoxalase/Bleomycin resistance protein/Dihydroxybiphenyl dioxygenase"/>
    <property type="match status" value="1"/>
</dbReference>
<feature type="domain" description="VOC" evidence="1">
    <location>
        <begin position="12"/>
        <end position="137"/>
    </location>
</feature>
<keyword evidence="2" id="KW-0223">Dioxygenase</keyword>
<keyword evidence="2" id="KW-0560">Oxidoreductase</keyword>
<evidence type="ECO:0000259" key="1">
    <source>
        <dbReference type="PROSITE" id="PS51819"/>
    </source>
</evidence>
<dbReference type="PROSITE" id="PS51819">
    <property type="entry name" value="VOC"/>
    <property type="match status" value="1"/>
</dbReference>